<dbReference type="InterPro" id="IPR013078">
    <property type="entry name" value="His_Pase_superF_clade-1"/>
</dbReference>
<accession>A0ABV1E117</accession>
<dbReference type="SUPFAM" id="SSF53254">
    <property type="entry name" value="Phosphoglycerate mutase-like"/>
    <property type="match status" value="1"/>
</dbReference>
<comment type="caution">
    <text evidence="1">The sequence shown here is derived from an EMBL/GenBank/DDBJ whole genome shotgun (WGS) entry which is preliminary data.</text>
</comment>
<dbReference type="Pfam" id="PF00300">
    <property type="entry name" value="His_Phos_1"/>
    <property type="match status" value="1"/>
</dbReference>
<keyword evidence="2" id="KW-1185">Reference proteome</keyword>
<dbReference type="InterPro" id="IPR029033">
    <property type="entry name" value="His_PPase_superfam"/>
</dbReference>
<dbReference type="GO" id="GO:0016787">
    <property type="term" value="F:hydrolase activity"/>
    <property type="evidence" value="ECO:0007669"/>
    <property type="project" value="UniProtKB-KW"/>
</dbReference>
<reference evidence="1 2" key="1">
    <citation type="submission" date="2024-03" db="EMBL/GenBank/DDBJ databases">
        <title>Human intestinal bacterial collection.</title>
        <authorList>
            <person name="Pauvert C."/>
            <person name="Hitch T.C.A."/>
            <person name="Clavel T."/>
        </authorList>
    </citation>
    <scope>NUCLEOTIDE SEQUENCE [LARGE SCALE GENOMIC DNA]</scope>
    <source>
        <strain evidence="1 2">CLA-JM-H44</strain>
    </source>
</reference>
<dbReference type="CDD" id="cd07067">
    <property type="entry name" value="HP_PGM_like"/>
    <property type="match status" value="1"/>
</dbReference>
<keyword evidence="1" id="KW-0378">Hydrolase</keyword>
<evidence type="ECO:0000313" key="1">
    <source>
        <dbReference type="EMBL" id="MEQ2441004.1"/>
    </source>
</evidence>
<dbReference type="PANTHER" id="PTHR48100">
    <property type="entry name" value="BROAD-SPECIFICITY PHOSPHATASE YOR283W-RELATED"/>
    <property type="match status" value="1"/>
</dbReference>
<dbReference type="InterPro" id="IPR050275">
    <property type="entry name" value="PGM_Phosphatase"/>
</dbReference>
<proteinExistence type="predicted"/>
<organism evidence="1 2">
    <name type="scientific">Solibaculum intestinale</name>
    <dbReference type="NCBI Taxonomy" id="3133165"/>
    <lineage>
        <taxon>Bacteria</taxon>
        <taxon>Bacillati</taxon>
        <taxon>Bacillota</taxon>
        <taxon>Clostridia</taxon>
        <taxon>Eubacteriales</taxon>
        <taxon>Oscillospiraceae</taxon>
        <taxon>Solibaculum</taxon>
    </lineage>
</organism>
<name>A0ABV1E117_9FIRM</name>
<evidence type="ECO:0000313" key="2">
    <source>
        <dbReference type="Proteomes" id="UP001489509"/>
    </source>
</evidence>
<dbReference type="Proteomes" id="UP001489509">
    <property type="component" value="Unassembled WGS sequence"/>
</dbReference>
<protein>
    <submittedName>
        <fullName evidence="1">Histidine phosphatase family protein</fullName>
        <ecNumber evidence="1">3.1.3.-</ecNumber>
    </submittedName>
</protein>
<dbReference type="EC" id="3.1.3.-" evidence="1"/>
<dbReference type="Gene3D" id="3.40.50.1240">
    <property type="entry name" value="Phosphoglycerate mutase-like"/>
    <property type="match status" value="1"/>
</dbReference>
<gene>
    <name evidence="1" type="ORF">WMO26_09220</name>
</gene>
<dbReference type="EMBL" id="JBBMFD010000016">
    <property type="protein sequence ID" value="MEQ2441004.1"/>
    <property type="molecule type" value="Genomic_DNA"/>
</dbReference>
<sequence length="224" mass="25782">MTRLYIVRHCEAEGNILRYFQGHTDGQVSEKGKEQCDLLAERFRDIPIEAVYSSPLSRAVFTAEAVNRYHGLPIERRDNLIEINGGHWEKRKWADLPKLYPEEADAWANRPWDFAPKDGEPMRAVYERIWQAVLEIAREQEGHTAAVVAHGGVIRNLLTRVKFGRIEEMNRQGWCDNTAVTILDFDEAFRPTLVAENDTAHLTHGMSTLAGQSWWKGENFSKFE</sequence>
<dbReference type="RefSeq" id="WP_349219854.1">
    <property type="nucleotide sequence ID" value="NZ_JBBMFD010000016.1"/>
</dbReference>
<dbReference type="SMART" id="SM00855">
    <property type="entry name" value="PGAM"/>
    <property type="match status" value="1"/>
</dbReference>